<comment type="subcellular location">
    <subcellularLocation>
        <location evidence="1">Cell membrane</location>
        <topology evidence="1">Multi-pass membrane protein</topology>
    </subcellularLocation>
</comment>
<dbReference type="FunCoup" id="A0A1B1AM21">
    <property type="interactions" value="101"/>
</dbReference>
<feature type="transmembrane region" description="Helical" evidence="9">
    <location>
        <begin position="344"/>
        <end position="366"/>
    </location>
</feature>
<dbReference type="GO" id="GO:0005886">
    <property type="term" value="C:plasma membrane"/>
    <property type="evidence" value="ECO:0007669"/>
    <property type="project" value="UniProtKB-SubCell"/>
</dbReference>
<dbReference type="InParanoid" id="A0A1B1AM21"/>
<feature type="transmembrane region" description="Helical" evidence="9">
    <location>
        <begin position="96"/>
        <end position="118"/>
    </location>
</feature>
<dbReference type="PIRSF" id="PIRSF006060">
    <property type="entry name" value="AA_transporter"/>
    <property type="match status" value="1"/>
</dbReference>
<dbReference type="PANTHER" id="PTHR42770">
    <property type="entry name" value="AMINO ACID TRANSPORTER-RELATED"/>
    <property type="match status" value="1"/>
</dbReference>
<evidence type="ECO:0000256" key="8">
    <source>
        <dbReference type="ARBA" id="ARBA00045636"/>
    </source>
</evidence>
<dbReference type="InterPro" id="IPR002293">
    <property type="entry name" value="AA/rel_permease1"/>
</dbReference>
<evidence type="ECO:0000313" key="11">
    <source>
        <dbReference type="Proteomes" id="UP000092498"/>
    </source>
</evidence>
<organism evidence="10 11">
    <name type="scientific">Candidatus Viadribacter manganicus</name>
    <dbReference type="NCBI Taxonomy" id="1759059"/>
    <lineage>
        <taxon>Bacteria</taxon>
        <taxon>Pseudomonadati</taxon>
        <taxon>Pseudomonadota</taxon>
        <taxon>Alphaproteobacteria</taxon>
        <taxon>Hyphomonadales</taxon>
        <taxon>Hyphomonadaceae</taxon>
        <taxon>Candidatus Viadribacter</taxon>
    </lineage>
</organism>
<feature type="transmembrane region" description="Helical" evidence="9">
    <location>
        <begin position="319"/>
        <end position="338"/>
    </location>
</feature>
<name>A0A1B1AM21_9PROT</name>
<dbReference type="GO" id="GO:0022857">
    <property type="term" value="F:transmembrane transporter activity"/>
    <property type="evidence" value="ECO:0007669"/>
    <property type="project" value="InterPro"/>
</dbReference>
<keyword evidence="11" id="KW-1185">Reference proteome</keyword>
<dbReference type="Gene3D" id="1.20.1740.10">
    <property type="entry name" value="Amino acid/polyamine transporter I"/>
    <property type="match status" value="1"/>
</dbReference>
<accession>A0A1B1AM21</accession>
<keyword evidence="7 9" id="KW-0472">Membrane</keyword>
<dbReference type="Proteomes" id="UP000092498">
    <property type="component" value="Chromosome"/>
</dbReference>
<feature type="transmembrane region" description="Helical" evidence="9">
    <location>
        <begin position="275"/>
        <end position="298"/>
    </location>
</feature>
<feature type="transmembrane region" description="Helical" evidence="9">
    <location>
        <begin position="37"/>
        <end position="60"/>
    </location>
</feature>
<dbReference type="OrthoDB" id="3185104at2"/>
<feature type="transmembrane region" description="Helical" evidence="9">
    <location>
        <begin position="403"/>
        <end position="421"/>
    </location>
</feature>
<dbReference type="AlphaFoldDB" id="A0A1B1AM21"/>
<feature type="transmembrane region" description="Helical" evidence="9">
    <location>
        <begin position="124"/>
        <end position="141"/>
    </location>
</feature>
<keyword evidence="5 9" id="KW-0812">Transmembrane</keyword>
<dbReference type="RefSeq" id="WP_066773935.1">
    <property type="nucleotide sequence ID" value="NZ_CP013244.1"/>
</dbReference>
<evidence type="ECO:0000256" key="4">
    <source>
        <dbReference type="ARBA" id="ARBA00022475"/>
    </source>
</evidence>
<proteinExistence type="inferred from homology"/>
<keyword evidence="6 9" id="KW-1133">Transmembrane helix</keyword>
<evidence type="ECO:0000256" key="1">
    <source>
        <dbReference type="ARBA" id="ARBA00004651"/>
    </source>
</evidence>
<evidence type="ECO:0000313" key="10">
    <source>
        <dbReference type="EMBL" id="ANP47628.1"/>
    </source>
</evidence>
<comment type="similarity">
    <text evidence="2">Belongs to the amino acid-polyamine-organocation (APC) superfamily. Basic amino acid/polyamine antiporter (APA) (TC 2.A.3.2) family.</text>
</comment>
<reference evidence="10 11" key="1">
    <citation type="submission" date="2015-11" db="EMBL/GenBank/DDBJ databases">
        <title>Whole-Genome Sequence of Candidatus Oderbacter manganicum from the National Park Lower Oder Valley, Germany.</title>
        <authorList>
            <person name="Braun B."/>
            <person name="Liere K."/>
            <person name="Szewzyk U."/>
        </authorList>
    </citation>
    <scope>NUCLEOTIDE SEQUENCE [LARGE SCALE GENOMIC DNA]</scope>
    <source>
        <strain evidence="10 11">OTSz_A_272</strain>
    </source>
</reference>
<feature type="transmembrane region" description="Helical" evidence="9">
    <location>
        <begin position="226"/>
        <end position="249"/>
    </location>
</feature>
<evidence type="ECO:0000256" key="2">
    <source>
        <dbReference type="ARBA" id="ARBA00008220"/>
    </source>
</evidence>
<dbReference type="Pfam" id="PF13520">
    <property type="entry name" value="AA_permease_2"/>
    <property type="match status" value="1"/>
</dbReference>
<evidence type="ECO:0000256" key="6">
    <source>
        <dbReference type="ARBA" id="ARBA00022989"/>
    </source>
</evidence>
<evidence type="ECO:0000256" key="3">
    <source>
        <dbReference type="ARBA" id="ARBA00021069"/>
    </source>
</evidence>
<dbReference type="KEGG" id="cbot:ATE48_17840"/>
<evidence type="ECO:0000256" key="9">
    <source>
        <dbReference type="SAM" id="Phobius"/>
    </source>
</evidence>
<feature type="transmembrane region" description="Helical" evidence="9">
    <location>
        <begin position="12"/>
        <end position="31"/>
    </location>
</feature>
<dbReference type="PANTHER" id="PTHR42770:SF18">
    <property type="entry name" value="ARGININE_AGMATINE ANTIPORTER"/>
    <property type="match status" value="1"/>
</dbReference>
<feature type="transmembrane region" description="Helical" evidence="9">
    <location>
        <begin position="153"/>
        <end position="172"/>
    </location>
</feature>
<dbReference type="PROSITE" id="PS51257">
    <property type="entry name" value="PROKAR_LIPOPROTEIN"/>
    <property type="match status" value="1"/>
</dbReference>
<feature type="transmembrane region" description="Helical" evidence="9">
    <location>
        <begin position="192"/>
        <end position="214"/>
    </location>
</feature>
<feature type="transmembrane region" description="Helical" evidence="9">
    <location>
        <begin position="378"/>
        <end position="397"/>
    </location>
</feature>
<dbReference type="InterPro" id="IPR050367">
    <property type="entry name" value="APC_superfamily"/>
</dbReference>
<gene>
    <name evidence="10" type="ORF">ATE48_17840</name>
</gene>
<comment type="function">
    <text evidence="8">Major component of the acid-resistance (AR) system allowing enteric pathogens to survive the acidic environment in the stomach. Exchanges extracellular arginine for its intracellular decarboxylation product agmatine (Agm) thereby expelling intracellular protons. Probably undergoes several conformational states in order to translocate the substrate across the membrane; keeps the substrate accessible to only 1 side of the membrane at a time by opening and closing 3 membrane-internal gates.</text>
</comment>
<keyword evidence="4" id="KW-1003">Cell membrane</keyword>
<dbReference type="EMBL" id="CP013244">
    <property type="protein sequence ID" value="ANP47628.1"/>
    <property type="molecule type" value="Genomic_DNA"/>
</dbReference>
<evidence type="ECO:0000256" key="7">
    <source>
        <dbReference type="ARBA" id="ARBA00023136"/>
    </source>
</evidence>
<evidence type="ECO:0000256" key="5">
    <source>
        <dbReference type="ARBA" id="ARBA00022692"/>
    </source>
</evidence>
<dbReference type="STRING" id="1759059.ATE48_17840"/>
<sequence>MSDVSDKPLGFWSCWSLTVGCMIGSGIFMLPTVLAPYGLISFGGWLLTGAGSILLALVFARLASRTTRSGGPYAYVHEAFGDVFGFANAWGYWASYWTGVPAIVIAFTGYLGVFIPALNGNPTAQAFTGLVLIWTLTLINIRGVRDSSVVQLAMTVLKLVPLFIIIALGAAVGTPENLPALNPQNTPIIPTIAATALLTMWAFVGIEVGAIPAGSCLDCQRTIPRAIVIGAITVTFVYLASTAAVMTLVPPEVLAHSTSPFADAARHLGDWGPTLIAAGALVSAVGSANGNIFVSGQLPMAVALDNLAPRILGVTNRGGAPYVSLIISSIIASIFLITNYSRGLIGAFTFLVMVSTVATLLPYFFSAAAELRHSWRSARGWAGVALLAALYSLFAIIGSGLEVMVWGTLMFLSGVPIYYLVRANKSAPAPASPPS</sequence>
<protein>
    <recommendedName>
        <fullName evidence="3">Arginine/agmatine antiporter</fullName>
    </recommendedName>
</protein>